<name>A0ABX1J607_9PSEU</name>
<keyword evidence="2" id="KW-0472">Membrane</keyword>
<feature type="compositionally biased region" description="Gly residues" evidence="1">
    <location>
        <begin position="68"/>
        <end position="77"/>
    </location>
</feature>
<sequence>MNDEVSVAELLEREGWSEVEPPRRGRLRVLAVMMAVVIGCGLAAIMVHFGSQNPQADSPSLLGLPHGPTGGLAGGGVPSEQSRTEITDTGTTVVVTNQLGHLAAAVPTTTKRPTTVTVTQSRDSSTPQLTPTTTTNSAQPSDSGSNSASNNPGAPTTTTKNTRCTFIIVWC</sequence>
<dbReference type="Proteomes" id="UP000715441">
    <property type="component" value="Unassembled WGS sequence"/>
</dbReference>
<feature type="transmembrane region" description="Helical" evidence="2">
    <location>
        <begin position="29"/>
        <end position="50"/>
    </location>
</feature>
<proteinExistence type="predicted"/>
<dbReference type="EMBL" id="JAAXLS010000013">
    <property type="protein sequence ID" value="NKQ55260.1"/>
    <property type="molecule type" value="Genomic_DNA"/>
</dbReference>
<organism evidence="3 4">
    <name type="scientific">Amycolatopsis acididurans</name>
    <dbReference type="NCBI Taxonomy" id="2724524"/>
    <lineage>
        <taxon>Bacteria</taxon>
        <taxon>Bacillati</taxon>
        <taxon>Actinomycetota</taxon>
        <taxon>Actinomycetes</taxon>
        <taxon>Pseudonocardiales</taxon>
        <taxon>Pseudonocardiaceae</taxon>
        <taxon>Amycolatopsis</taxon>
    </lineage>
</organism>
<evidence type="ECO:0000256" key="1">
    <source>
        <dbReference type="SAM" id="MobiDB-lite"/>
    </source>
</evidence>
<dbReference type="RefSeq" id="WP_168518000.1">
    <property type="nucleotide sequence ID" value="NZ_JAAXLS010000013.1"/>
</dbReference>
<feature type="compositionally biased region" description="Low complexity" evidence="1">
    <location>
        <begin position="105"/>
        <end position="155"/>
    </location>
</feature>
<feature type="compositionally biased region" description="Low complexity" evidence="1">
    <location>
        <begin position="58"/>
        <end position="67"/>
    </location>
</feature>
<comment type="caution">
    <text evidence="3">The sequence shown here is derived from an EMBL/GenBank/DDBJ whole genome shotgun (WGS) entry which is preliminary data.</text>
</comment>
<evidence type="ECO:0000256" key="2">
    <source>
        <dbReference type="SAM" id="Phobius"/>
    </source>
</evidence>
<accession>A0ABX1J607</accession>
<keyword evidence="2" id="KW-1133">Transmembrane helix</keyword>
<reference evidence="3 4" key="1">
    <citation type="submission" date="2020-04" db="EMBL/GenBank/DDBJ databases">
        <title>Novel species.</title>
        <authorList>
            <person name="Teo W.F.A."/>
            <person name="Lipun K."/>
            <person name="Srisuk N."/>
            <person name="Duangmal K."/>
        </authorList>
    </citation>
    <scope>NUCLEOTIDE SEQUENCE [LARGE SCALE GENOMIC DNA]</scope>
    <source>
        <strain evidence="3 4">K13G38</strain>
    </source>
</reference>
<keyword evidence="4" id="KW-1185">Reference proteome</keyword>
<evidence type="ECO:0000313" key="3">
    <source>
        <dbReference type="EMBL" id="NKQ55260.1"/>
    </source>
</evidence>
<protein>
    <submittedName>
        <fullName evidence="3">Uncharacterized protein</fullName>
    </submittedName>
</protein>
<gene>
    <name evidence="3" type="ORF">HFP15_20450</name>
</gene>
<feature type="region of interest" description="Disordered" evidence="1">
    <location>
        <begin position="58"/>
        <end position="83"/>
    </location>
</feature>
<feature type="region of interest" description="Disordered" evidence="1">
    <location>
        <begin position="105"/>
        <end position="159"/>
    </location>
</feature>
<keyword evidence="2" id="KW-0812">Transmembrane</keyword>
<evidence type="ECO:0000313" key="4">
    <source>
        <dbReference type="Proteomes" id="UP000715441"/>
    </source>
</evidence>